<organism evidence="1 2">
    <name type="scientific">Holothuria leucospilota</name>
    <name type="common">Black long sea cucumber</name>
    <name type="synonym">Mertensiothuria leucospilota</name>
    <dbReference type="NCBI Taxonomy" id="206669"/>
    <lineage>
        <taxon>Eukaryota</taxon>
        <taxon>Metazoa</taxon>
        <taxon>Echinodermata</taxon>
        <taxon>Eleutherozoa</taxon>
        <taxon>Echinozoa</taxon>
        <taxon>Holothuroidea</taxon>
        <taxon>Aspidochirotacea</taxon>
        <taxon>Aspidochirotida</taxon>
        <taxon>Holothuriidae</taxon>
        <taxon>Holothuria</taxon>
    </lineage>
</organism>
<evidence type="ECO:0000313" key="2">
    <source>
        <dbReference type="Proteomes" id="UP001152320"/>
    </source>
</evidence>
<comment type="caution">
    <text evidence="1">The sequence shown here is derived from an EMBL/GenBank/DDBJ whole genome shotgun (WGS) entry which is preliminary data.</text>
</comment>
<accession>A0A9Q1BG95</accession>
<protein>
    <submittedName>
        <fullName evidence="1">Uncharacterized protein</fullName>
    </submittedName>
</protein>
<reference evidence="1" key="1">
    <citation type="submission" date="2021-10" db="EMBL/GenBank/DDBJ databases">
        <title>Tropical sea cucumber genome reveals ecological adaptation and Cuvierian tubules defense mechanism.</title>
        <authorList>
            <person name="Chen T."/>
        </authorList>
    </citation>
    <scope>NUCLEOTIDE SEQUENCE</scope>
    <source>
        <strain evidence="1">Nanhai2018</strain>
        <tissue evidence="1">Muscle</tissue>
    </source>
</reference>
<gene>
    <name evidence="1" type="ORF">HOLleu_36760</name>
</gene>
<sequence length="88" mass="10473">MLLQRSAQDLGHVLKSNWRLRRGRCPKIHNRQSKKDFSKKSKIVLLNFTGNFPLTWRKGRATQQEFENVTYFTRSPAIVPFIRINSWK</sequence>
<name>A0A9Q1BG95_HOLLE</name>
<evidence type="ECO:0000313" key="1">
    <source>
        <dbReference type="EMBL" id="KAJ8024124.1"/>
    </source>
</evidence>
<keyword evidence="2" id="KW-1185">Reference proteome</keyword>
<proteinExistence type="predicted"/>
<dbReference type="AlphaFoldDB" id="A0A9Q1BG95"/>
<dbReference type="Proteomes" id="UP001152320">
    <property type="component" value="Chromosome 19"/>
</dbReference>
<dbReference type="EMBL" id="JAIZAY010000019">
    <property type="protein sequence ID" value="KAJ8024124.1"/>
    <property type="molecule type" value="Genomic_DNA"/>
</dbReference>